<dbReference type="InterPro" id="IPR027417">
    <property type="entry name" value="P-loop_NTPase"/>
</dbReference>
<dbReference type="Pfam" id="PF00271">
    <property type="entry name" value="Helicase_C"/>
    <property type="match status" value="1"/>
</dbReference>
<evidence type="ECO:0000256" key="8">
    <source>
        <dbReference type="ARBA" id="ARBA00023235"/>
    </source>
</evidence>
<dbReference type="GO" id="GO:0043138">
    <property type="term" value="F:3'-5' DNA helicase activity"/>
    <property type="evidence" value="ECO:0007669"/>
    <property type="project" value="UniProtKB-EC"/>
</dbReference>
<dbReference type="GO" id="GO:0005634">
    <property type="term" value="C:nucleus"/>
    <property type="evidence" value="ECO:0007669"/>
    <property type="project" value="UniProtKB-SubCell"/>
</dbReference>
<evidence type="ECO:0000256" key="11">
    <source>
        <dbReference type="ARBA" id="ARBA00034808"/>
    </source>
</evidence>
<dbReference type="InterPro" id="IPR011545">
    <property type="entry name" value="DEAD/DEAH_box_helicase_dom"/>
</dbReference>
<protein>
    <recommendedName>
        <fullName evidence="11">DNA 3'-5' helicase</fullName>
        <ecNumber evidence="11">5.6.2.4</ecNumber>
    </recommendedName>
</protein>
<dbReference type="GO" id="GO:0042631">
    <property type="term" value="P:cellular response to water deprivation"/>
    <property type="evidence" value="ECO:0007669"/>
    <property type="project" value="EnsemblPlants"/>
</dbReference>
<feature type="domain" description="Helicase ATP-binding" evidence="14">
    <location>
        <begin position="389"/>
        <end position="559"/>
    </location>
</feature>
<dbReference type="EMBL" id="LT934114">
    <property type="protein sequence ID" value="VAH48932.1"/>
    <property type="molecule type" value="Genomic_DNA"/>
</dbReference>
<dbReference type="Gramene" id="TRITD2Bv1G172330.1">
    <property type="protein sequence ID" value="TRITD2Bv1G172330.1"/>
    <property type="gene ID" value="TRITD2Bv1G172330"/>
</dbReference>
<evidence type="ECO:0000256" key="12">
    <source>
        <dbReference type="ARBA" id="ARBA00049360"/>
    </source>
</evidence>
<dbReference type="FunFam" id="3.40.50.300:FF:001334">
    <property type="entry name" value="ATP-dependent DNA helicase Q-like 5"/>
    <property type="match status" value="1"/>
</dbReference>
<feature type="region of interest" description="Disordered" evidence="13">
    <location>
        <begin position="211"/>
        <end position="328"/>
    </location>
</feature>
<evidence type="ECO:0000259" key="15">
    <source>
        <dbReference type="PROSITE" id="PS51194"/>
    </source>
</evidence>
<evidence type="ECO:0000256" key="1">
    <source>
        <dbReference type="ARBA" id="ARBA00004123"/>
    </source>
</evidence>
<sequence length="1019" mass="112900">MLSGRSPHPWMFGRRNLEVVVVDALTVFRLAEIHQSRSRFVQNTRCCAGLATFPNWCLAGNLLKSPSNSSTPSPTRKAPTHRPAPPIPSSAMYSSLHAADSDSDDSLLSDVSASPTRRCSPAPRPAPSKHRPTPDPTSKPKRKPKPKPKPVPCSTSAPASASAPPIRAAALSDPHGLAARIAPGSALTASASTVSFSSFRRLVQSRNLSFEPAAAFTNPTPAPEVEPEPEPEPAEIPIAEPSPPPAVTHPPPQLRPKRVHPNSVSEAPAAAVEQPKRPRGDPAGNFVRLNINGYGRKKSFKSQARRPTKYRSWKRQQPGGGKARAGADEEGDFVAEALLEREKNAAGGDDGVLKIVEVAREDPSEQNLESLLRKVFGYDSFREGQLEAIQNVVAGESTVLVLPTGAGKSLCYQLPAMILPGLTLVVSPLLSLMVDQLRKLPAFLPGGLLASSQTSDEFHGTLRLLRAGEIKVLFVSPERFLNEEFLQIFRDTLPISLVVIDEAHCISEWSHNFRPSYLRLRASLLRRKLNIQCILAMTATATTQTLQEIVNALEIPSGNLIQTSQIRENLKLSISMSDNRLKDLMLLLKSPPFVNMKSIIVYCKFQTETDYVCKHLCDNNINAKSYHSGLLMKKRSRVQELFCSNKIRVVVATVAFGMGLDKSDVEGVIHYRLPESLEEYIQETGRAGRDGRLSHCHLLFDSTTFYKIRSLSHSDGIDEYAMSKFLNQIFSSGNTMGCICSFPKESTSRKFDIKEEVLLTVLTQLEIGEEQYLHLLPQFSVTCTLYFHKTSPQLLADKDILLRSILNKSEMKDGSYVFEVPRVANDMRITMNEVFDRLQKLKFSGELSYELKDPAYCYMILKRPDDLNALSANLTKWLSEVENSKIRKLDAMFALADYAVKGCKKIDGCSGSEHTPCIQKRIIDYFSKKEGTPDDDYCTPLRKSSTFLQSDIKVFLQSNSFAKFTPRAVARIMHGISSPAFPAATWSKNHFWGRYMEVDFPVVIEAAKAELVKFVGKGE</sequence>
<dbReference type="EC" id="5.6.2.4" evidence="11"/>
<organism evidence="16 17">
    <name type="scientific">Triticum turgidum subsp. durum</name>
    <name type="common">Durum wheat</name>
    <name type="synonym">Triticum durum</name>
    <dbReference type="NCBI Taxonomy" id="4567"/>
    <lineage>
        <taxon>Eukaryota</taxon>
        <taxon>Viridiplantae</taxon>
        <taxon>Streptophyta</taxon>
        <taxon>Embryophyta</taxon>
        <taxon>Tracheophyta</taxon>
        <taxon>Spermatophyta</taxon>
        <taxon>Magnoliopsida</taxon>
        <taxon>Liliopsida</taxon>
        <taxon>Poales</taxon>
        <taxon>Poaceae</taxon>
        <taxon>BOP clade</taxon>
        <taxon>Pooideae</taxon>
        <taxon>Triticodae</taxon>
        <taxon>Triticeae</taxon>
        <taxon>Triticinae</taxon>
        <taxon>Triticum</taxon>
    </lineage>
</organism>
<feature type="domain" description="Helicase C-terminal" evidence="15">
    <location>
        <begin position="580"/>
        <end position="750"/>
    </location>
</feature>
<evidence type="ECO:0000313" key="16">
    <source>
        <dbReference type="EMBL" id="VAH48932.1"/>
    </source>
</evidence>
<feature type="compositionally biased region" description="Pro residues" evidence="13">
    <location>
        <begin position="240"/>
        <end position="254"/>
    </location>
</feature>
<dbReference type="GO" id="GO:0005524">
    <property type="term" value="F:ATP binding"/>
    <property type="evidence" value="ECO:0007669"/>
    <property type="project" value="UniProtKB-KW"/>
</dbReference>
<dbReference type="PROSITE" id="PS51192">
    <property type="entry name" value="HELICASE_ATP_BIND_1"/>
    <property type="match status" value="1"/>
</dbReference>
<comment type="catalytic activity">
    <reaction evidence="10">
        <text>Couples ATP hydrolysis with the unwinding of duplex DNA by translocating in the 3'-5' direction.</text>
        <dbReference type="EC" id="5.6.2.4"/>
    </reaction>
</comment>
<keyword evidence="3" id="KW-0547">Nucleotide-binding</keyword>
<keyword evidence="17" id="KW-1185">Reference proteome</keyword>
<dbReference type="GO" id="GO:0000724">
    <property type="term" value="P:double-strand break repair via homologous recombination"/>
    <property type="evidence" value="ECO:0007669"/>
    <property type="project" value="TreeGrafter"/>
</dbReference>
<evidence type="ECO:0000256" key="9">
    <source>
        <dbReference type="ARBA" id="ARBA00023242"/>
    </source>
</evidence>
<dbReference type="AlphaFoldDB" id="A0A9R1RPF5"/>
<dbReference type="Gene3D" id="3.40.50.300">
    <property type="entry name" value="P-loop containing nucleotide triphosphate hydrolases"/>
    <property type="match status" value="2"/>
</dbReference>
<dbReference type="NCBIfam" id="TIGR00614">
    <property type="entry name" value="recQ_fam"/>
    <property type="match status" value="1"/>
</dbReference>
<dbReference type="InterPro" id="IPR014001">
    <property type="entry name" value="Helicase_ATP-bd"/>
</dbReference>
<evidence type="ECO:0000313" key="17">
    <source>
        <dbReference type="Proteomes" id="UP000324705"/>
    </source>
</evidence>
<evidence type="ECO:0000256" key="10">
    <source>
        <dbReference type="ARBA" id="ARBA00034617"/>
    </source>
</evidence>
<dbReference type="Proteomes" id="UP000324705">
    <property type="component" value="Chromosome 2B"/>
</dbReference>
<dbReference type="InterPro" id="IPR004589">
    <property type="entry name" value="DNA_helicase_ATP-dep_RecQ"/>
</dbReference>
<keyword evidence="9" id="KW-0539">Nucleus</keyword>
<dbReference type="PROSITE" id="PS00690">
    <property type="entry name" value="DEAH_ATP_HELICASE"/>
    <property type="match status" value="1"/>
</dbReference>
<feature type="compositionally biased region" description="Low complexity" evidence="13">
    <location>
        <begin position="66"/>
        <end position="75"/>
    </location>
</feature>
<dbReference type="SUPFAM" id="SSF52540">
    <property type="entry name" value="P-loop containing nucleoside triphosphate hydrolases"/>
    <property type="match status" value="1"/>
</dbReference>
<proteinExistence type="inferred from homology"/>
<comment type="similarity">
    <text evidence="2">Belongs to the helicase family. RecQ subfamily.</text>
</comment>
<dbReference type="InterPro" id="IPR002464">
    <property type="entry name" value="DNA/RNA_helicase_DEAH_CS"/>
</dbReference>
<keyword evidence="4" id="KW-0378">Hydrolase</keyword>
<evidence type="ECO:0000256" key="2">
    <source>
        <dbReference type="ARBA" id="ARBA00005446"/>
    </source>
</evidence>
<dbReference type="OMA" id="ICEYLHI"/>
<feature type="region of interest" description="Disordered" evidence="13">
    <location>
        <begin position="66"/>
        <end position="165"/>
    </location>
</feature>
<reference evidence="16 17" key="1">
    <citation type="submission" date="2017-09" db="EMBL/GenBank/DDBJ databases">
        <authorList>
            <consortium name="International Durum Wheat Genome Sequencing Consortium (IDWGSC)"/>
            <person name="Milanesi L."/>
        </authorList>
    </citation>
    <scope>NUCLEOTIDE SEQUENCE [LARGE SCALE GENOMIC DNA]</scope>
    <source>
        <strain evidence="17">cv. Svevo</strain>
    </source>
</reference>
<evidence type="ECO:0000256" key="3">
    <source>
        <dbReference type="ARBA" id="ARBA00022741"/>
    </source>
</evidence>
<feature type="compositionally biased region" description="Low complexity" evidence="13">
    <location>
        <begin position="108"/>
        <end position="121"/>
    </location>
</feature>
<dbReference type="GO" id="GO:0005694">
    <property type="term" value="C:chromosome"/>
    <property type="evidence" value="ECO:0007669"/>
    <property type="project" value="TreeGrafter"/>
</dbReference>
<dbReference type="InterPro" id="IPR001650">
    <property type="entry name" value="Helicase_C-like"/>
</dbReference>
<evidence type="ECO:0000259" key="14">
    <source>
        <dbReference type="PROSITE" id="PS51192"/>
    </source>
</evidence>
<evidence type="ECO:0000256" key="4">
    <source>
        <dbReference type="ARBA" id="ARBA00022801"/>
    </source>
</evidence>
<evidence type="ECO:0000256" key="5">
    <source>
        <dbReference type="ARBA" id="ARBA00022806"/>
    </source>
</evidence>
<keyword evidence="7" id="KW-0238">DNA-binding</keyword>
<dbReference type="CDD" id="cd18794">
    <property type="entry name" value="SF2_C_RecQ"/>
    <property type="match status" value="1"/>
</dbReference>
<dbReference type="GO" id="GO:0005737">
    <property type="term" value="C:cytoplasm"/>
    <property type="evidence" value="ECO:0007669"/>
    <property type="project" value="TreeGrafter"/>
</dbReference>
<comment type="subcellular location">
    <subcellularLocation>
        <location evidence="1">Nucleus</location>
    </subcellularLocation>
</comment>
<evidence type="ECO:0000256" key="7">
    <source>
        <dbReference type="ARBA" id="ARBA00023125"/>
    </source>
</evidence>
<feature type="compositionally biased region" description="Basic residues" evidence="13">
    <location>
        <begin position="139"/>
        <end position="148"/>
    </location>
</feature>
<comment type="catalytic activity">
    <reaction evidence="12">
        <text>ATP + H2O = ADP + phosphate + H(+)</text>
        <dbReference type="Rhea" id="RHEA:13065"/>
        <dbReference type="ChEBI" id="CHEBI:15377"/>
        <dbReference type="ChEBI" id="CHEBI:15378"/>
        <dbReference type="ChEBI" id="CHEBI:30616"/>
        <dbReference type="ChEBI" id="CHEBI:43474"/>
        <dbReference type="ChEBI" id="CHEBI:456216"/>
    </reaction>
</comment>
<dbReference type="PANTHER" id="PTHR13710:SF108">
    <property type="entry name" value="ATP-DEPENDENT DNA HELICASE Q4"/>
    <property type="match status" value="1"/>
</dbReference>
<keyword evidence="8" id="KW-0413">Isomerase</keyword>
<dbReference type="GO" id="GO:0016787">
    <property type="term" value="F:hydrolase activity"/>
    <property type="evidence" value="ECO:0007669"/>
    <property type="project" value="UniProtKB-KW"/>
</dbReference>
<dbReference type="PROSITE" id="PS51194">
    <property type="entry name" value="HELICASE_CTER"/>
    <property type="match status" value="1"/>
</dbReference>
<dbReference type="GO" id="GO:0009378">
    <property type="term" value="F:four-way junction helicase activity"/>
    <property type="evidence" value="ECO:0007669"/>
    <property type="project" value="TreeGrafter"/>
</dbReference>
<gene>
    <name evidence="16" type="ORF">TRITD_2Bv1G172330</name>
</gene>
<dbReference type="SMART" id="SM00490">
    <property type="entry name" value="HELICc"/>
    <property type="match status" value="1"/>
</dbReference>
<keyword evidence="5" id="KW-0347">Helicase</keyword>
<feature type="compositionally biased region" description="Basic residues" evidence="13">
    <location>
        <begin position="295"/>
        <end position="314"/>
    </location>
</feature>
<dbReference type="GO" id="GO:0003677">
    <property type="term" value="F:DNA binding"/>
    <property type="evidence" value="ECO:0007669"/>
    <property type="project" value="UniProtKB-KW"/>
</dbReference>
<dbReference type="SMART" id="SM00487">
    <property type="entry name" value="DEXDc"/>
    <property type="match status" value="1"/>
</dbReference>
<keyword evidence="6" id="KW-0067">ATP-binding</keyword>
<dbReference type="FunFam" id="3.40.50.300:FF:000772">
    <property type="entry name" value="ATP-dependent DNA helicase Q4"/>
    <property type="match status" value="1"/>
</dbReference>
<accession>A0A9R1RPF5</accession>
<dbReference type="Pfam" id="PF00270">
    <property type="entry name" value="DEAD"/>
    <property type="match status" value="1"/>
</dbReference>
<name>A0A9R1RPF5_TRITD</name>
<feature type="compositionally biased region" description="Low complexity" evidence="13">
    <location>
        <begin position="152"/>
        <end position="165"/>
    </location>
</feature>
<evidence type="ECO:0000256" key="13">
    <source>
        <dbReference type="SAM" id="MobiDB-lite"/>
    </source>
</evidence>
<evidence type="ECO:0000256" key="6">
    <source>
        <dbReference type="ARBA" id="ARBA00022840"/>
    </source>
</evidence>
<dbReference type="PANTHER" id="PTHR13710">
    <property type="entry name" value="DNA HELICASE RECQ FAMILY MEMBER"/>
    <property type="match status" value="1"/>
</dbReference>